<keyword evidence="6 14" id="KW-0349">Heme</keyword>
<evidence type="ECO:0000256" key="11">
    <source>
        <dbReference type="ARBA" id="ARBA00023004"/>
    </source>
</evidence>
<evidence type="ECO:0000256" key="8">
    <source>
        <dbReference type="ARBA" id="ARBA00022824"/>
    </source>
</evidence>
<keyword evidence="7 14" id="KW-0479">Metal-binding</keyword>
<evidence type="ECO:0000256" key="4">
    <source>
        <dbReference type="ARBA" id="ARBA00004406"/>
    </source>
</evidence>
<accession>A0A0K2V9N9</accession>
<dbReference type="PRINTS" id="PR00463">
    <property type="entry name" value="EP450I"/>
</dbReference>
<dbReference type="EMBL" id="HACA01029496">
    <property type="protein sequence ID" value="CDW46857.1"/>
    <property type="molecule type" value="Transcribed_RNA"/>
</dbReference>
<dbReference type="GO" id="GO:0005506">
    <property type="term" value="F:iron ion binding"/>
    <property type="evidence" value="ECO:0007669"/>
    <property type="project" value="InterPro"/>
</dbReference>
<dbReference type="GO" id="GO:0006805">
    <property type="term" value="P:xenobiotic metabolic process"/>
    <property type="evidence" value="ECO:0007669"/>
    <property type="project" value="TreeGrafter"/>
</dbReference>
<evidence type="ECO:0000256" key="1">
    <source>
        <dbReference type="ARBA" id="ARBA00001971"/>
    </source>
</evidence>
<keyword evidence="10" id="KW-0560">Oxidoreductase</keyword>
<keyword evidence="9" id="KW-0492">Microsome</keyword>
<dbReference type="GO" id="GO:0006082">
    <property type="term" value="P:organic acid metabolic process"/>
    <property type="evidence" value="ECO:0007669"/>
    <property type="project" value="TreeGrafter"/>
</dbReference>
<comment type="subcellular location">
    <subcellularLocation>
        <location evidence="4">Endoplasmic reticulum membrane</location>
        <topology evidence="4">Peripheral membrane protein</topology>
    </subcellularLocation>
    <subcellularLocation>
        <location evidence="3">Microsome membrane</location>
        <topology evidence="3">Peripheral membrane protein</topology>
    </subcellularLocation>
</comment>
<evidence type="ECO:0000256" key="14">
    <source>
        <dbReference type="PIRSR" id="PIRSR602401-1"/>
    </source>
</evidence>
<keyword evidence="13" id="KW-0472">Membrane</keyword>
<keyword evidence="12" id="KW-0503">Monooxygenase</keyword>
<dbReference type="SUPFAM" id="SSF48264">
    <property type="entry name" value="Cytochrome P450"/>
    <property type="match status" value="1"/>
</dbReference>
<evidence type="ECO:0000313" key="15">
    <source>
        <dbReference type="EMBL" id="CDW46857.1"/>
    </source>
</evidence>
<evidence type="ECO:0000256" key="7">
    <source>
        <dbReference type="ARBA" id="ARBA00022723"/>
    </source>
</evidence>
<evidence type="ECO:0000256" key="2">
    <source>
        <dbReference type="ARBA" id="ARBA00003690"/>
    </source>
</evidence>
<evidence type="ECO:0000256" key="5">
    <source>
        <dbReference type="ARBA" id="ARBA00010617"/>
    </source>
</evidence>
<comment type="function">
    <text evidence="2">May be involved in the metabolism of insect hormones and in the breakdown of synthetic insecticides.</text>
</comment>
<dbReference type="InterPro" id="IPR001128">
    <property type="entry name" value="Cyt_P450"/>
</dbReference>
<dbReference type="Pfam" id="PF00067">
    <property type="entry name" value="p450"/>
    <property type="match status" value="1"/>
</dbReference>
<proteinExistence type="inferred from homology"/>
<comment type="cofactor">
    <cofactor evidence="1 14">
        <name>heme</name>
        <dbReference type="ChEBI" id="CHEBI:30413"/>
    </cofactor>
</comment>
<dbReference type="AlphaFoldDB" id="A0A0K2V9N9"/>
<sequence>MPFLLLFSSLLLLFLFLYLFRFYHERWGLPPGPFSLPLVGSLPFLSSQGSPGILDFALGEKFGSIYTVDVIWSKIVVLNDFGMAKDLFNREDVSGRYQGQWHRFTKGYDGIAYGIINNEGPMWQSQRRFALTNLKNLGFGKKSLESVIYNEVHHLFEVIDEMIDGCSDVLIHDIFHVPIINVLWSIIASHRFEYSQAREIVEKLGLDLKKGIHINIFISIFANYVPLNESDEAMLYMKRFISKNIDEHKNNLEVNAPKDFIDFYLIEMLKSQDPYFSKKQLIVMLFDFFLAGSETTSTTLLWIILLMCLHNDIQLKCYQEISQNIGNNFPREEDMKMLPFTLATISEVQRYANIAPASLVHKVLQTIRVGKYLIPKGTSVIANYHKFHMDPKVFPHPHEFNPYRFYKVPKPEQFVPYGFGKRICMGKSLAKKQLFYFFVMIVQNYIIRVPKDNPRPDPKKCTMGITSVPDPFYVNIQKRVV</sequence>
<protein>
    <submittedName>
        <fullName evidence="15">Cytochrome P450 18A1 [Nasonia vitripennis]</fullName>
    </submittedName>
</protein>
<dbReference type="InterPro" id="IPR036396">
    <property type="entry name" value="Cyt_P450_sf"/>
</dbReference>
<dbReference type="OrthoDB" id="3934656at2759"/>
<dbReference type="GO" id="GO:0005789">
    <property type="term" value="C:endoplasmic reticulum membrane"/>
    <property type="evidence" value="ECO:0007669"/>
    <property type="project" value="UniProtKB-SubCell"/>
</dbReference>
<gene>
    <name evidence="15" type="primary">CYP18A1</name>
</gene>
<dbReference type="InterPro" id="IPR002401">
    <property type="entry name" value="Cyt_P450_E_grp-I"/>
</dbReference>
<dbReference type="Gene3D" id="1.10.630.10">
    <property type="entry name" value="Cytochrome P450"/>
    <property type="match status" value="1"/>
</dbReference>
<dbReference type="FunFam" id="1.10.630.10:FF:000238">
    <property type="entry name" value="Cytochrome P450 2A6"/>
    <property type="match status" value="1"/>
</dbReference>
<dbReference type="InterPro" id="IPR050182">
    <property type="entry name" value="Cytochrome_P450_fam2"/>
</dbReference>
<evidence type="ECO:0000256" key="12">
    <source>
        <dbReference type="ARBA" id="ARBA00023033"/>
    </source>
</evidence>
<dbReference type="GO" id="GO:0020037">
    <property type="term" value="F:heme binding"/>
    <property type="evidence" value="ECO:0007669"/>
    <property type="project" value="InterPro"/>
</dbReference>
<evidence type="ECO:0000256" key="9">
    <source>
        <dbReference type="ARBA" id="ARBA00022848"/>
    </source>
</evidence>
<feature type="binding site" description="axial binding residue" evidence="14">
    <location>
        <position position="424"/>
    </location>
    <ligand>
        <name>heme</name>
        <dbReference type="ChEBI" id="CHEBI:30413"/>
    </ligand>
    <ligandPart>
        <name>Fe</name>
        <dbReference type="ChEBI" id="CHEBI:18248"/>
    </ligandPart>
</feature>
<keyword evidence="11 14" id="KW-0408">Iron</keyword>
<evidence type="ECO:0000256" key="3">
    <source>
        <dbReference type="ARBA" id="ARBA00004174"/>
    </source>
</evidence>
<dbReference type="PRINTS" id="PR00385">
    <property type="entry name" value="P450"/>
</dbReference>
<name>A0A0K2V9N9_LEPSM</name>
<reference evidence="15" key="1">
    <citation type="submission" date="2014-05" db="EMBL/GenBank/DDBJ databases">
        <authorList>
            <person name="Chronopoulou M."/>
        </authorList>
    </citation>
    <scope>NUCLEOTIDE SEQUENCE</scope>
    <source>
        <tissue evidence="15">Whole organism</tissue>
    </source>
</reference>
<dbReference type="PANTHER" id="PTHR24300:SF375">
    <property type="entry name" value="CYTOCHROME P450 FAMILY"/>
    <property type="match status" value="1"/>
</dbReference>
<dbReference type="PANTHER" id="PTHR24300">
    <property type="entry name" value="CYTOCHROME P450 508A4-RELATED"/>
    <property type="match status" value="1"/>
</dbReference>
<organism evidence="15">
    <name type="scientific">Lepeophtheirus salmonis</name>
    <name type="common">Salmon louse</name>
    <name type="synonym">Caligus salmonis</name>
    <dbReference type="NCBI Taxonomy" id="72036"/>
    <lineage>
        <taxon>Eukaryota</taxon>
        <taxon>Metazoa</taxon>
        <taxon>Ecdysozoa</taxon>
        <taxon>Arthropoda</taxon>
        <taxon>Crustacea</taxon>
        <taxon>Multicrustacea</taxon>
        <taxon>Hexanauplia</taxon>
        <taxon>Copepoda</taxon>
        <taxon>Siphonostomatoida</taxon>
        <taxon>Caligidae</taxon>
        <taxon>Lepeophtheirus</taxon>
    </lineage>
</organism>
<evidence type="ECO:0000256" key="10">
    <source>
        <dbReference type="ARBA" id="ARBA00023002"/>
    </source>
</evidence>
<comment type="similarity">
    <text evidence="5">Belongs to the cytochrome P450 family.</text>
</comment>
<evidence type="ECO:0000256" key="13">
    <source>
        <dbReference type="ARBA" id="ARBA00023136"/>
    </source>
</evidence>
<dbReference type="GO" id="GO:0016712">
    <property type="term" value="F:oxidoreductase activity, acting on paired donors, with incorporation or reduction of molecular oxygen, reduced flavin or flavoprotein as one donor, and incorporation of one atom of oxygen"/>
    <property type="evidence" value="ECO:0007669"/>
    <property type="project" value="TreeGrafter"/>
</dbReference>
<keyword evidence="8" id="KW-0256">Endoplasmic reticulum</keyword>
<evidence type="ECO:0000256" key="6">
    <source>
        <dbReference type="ARBA" id="ARBA00022617"/>
    </source>
</evidence>